<dbReference type="PANTHER" id="PTHR42859:SF10">
    <property type="entry name" value="DIMETHYLSULFOXIDE REDUCTASE CHAIN B"/>
    <property type="match status" value="1"/>
</dbReference>
<proteinExistence type="predicted"/>
<comment type="caution">
    <text evidence="8">The sequence shown here is derived from an EMBL/GenBank/DDBJ whole genome shotgun (WGS) entry which is preliminary data.</text>
</comment>
<gene>
    <name evidence="8" type="ORF">BEI61_02434</name>
</gene>
<reference evidence="8 9" key="1">
    <citation type="submission" date="2016-07" db="EMBL/GenBank/DDBJ databases">
        <title>Characterization of isolates of Eisenbergiella tayi derived from blood cultures, using whole genome sequencing.</title>
        <authorList>
            <person name="Burdz T."/>
            <person name="Wiebe D."/>
            <person name="Huynh C."/>
            <person name="Bernard K."/>
        </authorList>
    </citation>
    <scope>NUCLEOTIDE SEQUENCE [LARGE SCALE GENOMIC DNA]</scope>
    <source>
        <strain evidence="8 9">NML 110608</strain>
    </source>
</reference>
<dbReference type="SUPFAM" id="SSF54862">
    <property type="entry name" value="4Fe-4S ferredoxins"/>
    <property type="match status" value="1"/>
</dbReference>
<dbReference type="InterPro" id="IPR025139">
    <property type="entry name" value="DUF4062"/>
</dbReference>
<evidence type="ECO:0000256" key="4">
    <source>
        <dbReference type="ARBA" id="ARBA00022982"/>
    </source>
</evidence>
<sequence>MKKKYQIFISSTYTDLQEERQAAVQAILEAGHIPAGMELFKAGNASQLQTIYRWIDESDIYLLILGGRYGSIEPCSQKGYTQLEYEYAVSKGIPAFSIVINDELLQTKIEKMGYKNVMEQKYPDKMAAFREIVLSKVVCFASDNKDIELGIIKAINEIAELYSLRGWVREPKPEKNIQTIEDEKIKNKKKYFVNDDCITCGACMEDCLVNAISYNDDDTKAVIDQNVCIGCGECETVCPIGAIVDSRFWNLDEVFQNN</sequence>
<dbReference type="Pfam" id="PF12838">
    <property type="entry name" value="Fer4_7"/>
    <property type="match status" value="1"/>
</dbReference>
<evidence type="ECO:0000256" key="3">
    <source>
        <dbReference type="ARBA" id="ARBA00022723"/>
    </source>
</evidence>
<evidence type="ECO:0000256" key="6">
    <source>
        <dbReference type="ARBA" id="ARBA00023014"/>
    </source>
</evidence>
<dbReference type="GO" id="GO:0051539">
    <property type="term" value="F:4 iron, 4 sulfur cluster binding"/>
    <property type="evidence" value="ECO:0007669"/>
    <property type="project" value="UniProtKB-KW"/>
</dbReference>
<evidence type="ECO:0000256" key="5">
    <source>
        <dbReference type="ARBA" id="ARBA00023004"/>
    </source>
</evidence>
<evidence type="ECO:0000313" key="8">
    <source>
        <dbReference type="EMBL" id="ODM06544.1"/>
    </source>
</evidence>
<feature type="domain" description="4Fe-4S ferredoxin-type" evidence="7">
    <location>
        <begin position="219"/>
        <end position="248"/>
    </location>
</feature>
<keyword evidence="4" id="KW-0249">Electron transport</keyword>
<evidence type="ECO:0000313" key="9">
    <source>
        <dbReference type="Proteomes" id="UP000094067"/>
    </source>
</evidence>
<dbReference type="Gene3D" id="3.30.70.20">
    <property type="match status" value="1"/>
</dbReference>
<dbReference type="PATRIC" id="fig|1432052.4.peg.2718"/>
<keyword evidence="6" id="KW-0411">Iron-sulfur</keyword>
<dbReference type="Pfam" id="PF13271">
    <property type="entry name" value="DUF4062"/>
    <property type="match status" value="1"/>
</dbReference>
<dbReference type="AlphaFoldDB" id="A0A1E3ACS8"/>
<name>A0A1E3ACS8_9FIRM</name>
<evidence type="ECO:0000256" key="1">
    <source>
        <dbReference type="ARBA" id="ARBA00022448"/>
    </source>
</evidence>
<evidence type="ECO:0000256" key="2">
    <source>
        <dbReference type="ARBA" id="ARBA00022485"/>
    </source>
</evidence>
<keyword evidence="2" id="KW-0004">4Fe-4S</keyword>
<keyword evidence="5" id="KW-0408">Iron</keyword>
<keyword evidence="1" id="KW-0813">Transport</keyword>
<dbReference type="InterPro" id="IPR017896">
    <property type="entry name" value="4Fe4S_Fe-S-bd"/>
</dbReference>
<dbReference type="Proteomes" id="UP000094067">
    <property type="component" value="Unassembled WGS sequence"/>
</dbReference>
<organism evidence="8 9">
    <name type="scientific">Eisenbergiella tayi</name>
    <dbReference type="NCBI Taxonomy" id="1432052"/>
    <lineage>
        <taxon>Bacteria</taxon>
        <taxon>Bacillati</taxon>
        <taxon>Bacillota</taxon>
        <taxon>Clostridia</taxon>
        <taxon>Lachnospirales</taxon>
        <taxon>Lachnospiraceae</taxon>
        <taxon>Eisenbergiella</taxon>
    </lineage>
</organism>
<feature type="domain" description="4Fe-4S ferredoxin-type" evidence="7">
    <location>
        <begin position="189"/>
        <end position="217"/>
    </location>
</feature>
<protein>
    <submittedName>
        <fullName evidence="8">Ferredoxin</fullName>
    </submittedName>
</protein>
<dbReference type="PANTHER" id="PTHR42859">
    <property type="entry name" value="OXIDOREDUCTASE"/>
    <property type="match status" value="1"/>
</dbReference>
<evidence type="ECO:0000259" key="7">
    <source>
        <dbReference type="PROSITE" id="PS51379"/>
    </source>
</evidence>
<dbReference type="InterPro" id="IPR017900">
    <property type="entry name" value="4Fe4S_Fe_S_CS"/>
</dbReference>
<dbReference type="GO" id="GO:0046872">
    <property type="term" value="F:metal ion binding"/>
    <property type="evidence" value="ECO:0007669"/>
    <property type="project" value="UniProtKB-KW"/>
</dbReference>
<dbReference type="InterPro" id="IPR050294">
    <property type="entry name" value="RnfB_subfamily"/>
</dbReference>
<dbReference type="PROSITE" id="PS00198">
    <property type="entry name" value="4FE4S_FER_1"/>
    <property type="match status" value="1"/>
</dbReference>
<keyword evidence="3" id="KW-0479">Metal-binding</keyword>
<dbReference type="RefSeq" id="WP_069152450.1">
    <property type="nucleotide sequence ID" value="NZ_MCGH01000002.1"/>
</dbReference>
<dbReference type="EMBL" id="MCGH01000002">
    <property type="protein sequence ID" value="ODM06544.1"/>
    <property type="molecule type" value="Genomic_DNA"/>
</dbReference>
<accession>A0A1E3ACS8</accession>
<dbReference type="PROSITE" id="PS51379">
    <property type="entry name" value="4FE4S_FER_2"/>
    <property type="match status" value="2"/>
</dbReference>